<dbReference type="Gene3D" id="3.40.50.300">
    <property type="entry name" value="P-loop containing nucleotide triphosphate hydrolases"/>
    <property type="match status" value="1"/>
</dbReference>
<comment type="caution">
    <text evidence="6">The sequence shown here is derived from an EMBL/GenBank/DDBJ whole genome shotgun (WGS) entry which is preliminary data.</text>
</comment>
<evidence type="ECO:0000256" key="1">
    <source>
        <dbReference type="ARBA" id="ARBA00005417"/>
    </source>
</evidence>
<sequence length="241" mass="26719">MEAVLEVKAVTKRYRSDRGIDRVSFTVYSGDIFGLFGPNGAGKTTLIKSITGLCRADAGQIAIFGHSLTEQFEQAMEHVGCIVETGISHDYLTPYQNLQLVARYYPEVTRERIDEVLELVGLSAHKHEKVKGFSSGMKQRAALAAVLLPKPRLVILDEPTTSLDIEGVRDFRLIVNRLAQEEQTTFLISSHSIHEMERMCNRIGIMYGGVMVKEGLVSDLLSDGQTLEDVYLSQIDQAKGA</sequence>
<dbReference type="PROSITE" id="PS00211">
    <property type="entry name" value="ABC_TRANSPORTER_1"/>
    <property type="match status" value="1"/>
</dbReference>
<dbReference type="Pfam" id="PF00005">
    <property type="entry name" value="ABC_tran"/>
    <property type="match status" value="1"/>
</dbReference>
<dbReference type="GO" id="GO:0016887">
    <property type="term" value="F:ATP hydrolysis activity"/>
    <property type="evidence" value="ECO:0007669"/>
    <property type="project" value="InterPro"/>
</dbReference>
<keyword evidence="4 6" id="KW-0067">ATP-binding</keyword>
<dbReference type="PANTHER" id="PTHR43335">
    <property type="entry name" value="ABC TRANSPORTER, ATP-BINDING PROTEIN"/>
    <property type="match status" value="1"/>
</dbReference>
<comment type="similarity">
    <text evidence="1">Belongs to the ABC transporter superfamily.</text>
</comment>
<evidence type="ECO:0000256" key="4">
    <source>
        <dbReference type="ARBA" id="ARBA00022840"/>
    </source>
</evidence>
<feature type="domain" description="ABC transporter" evidence="5">
    <location>
        <begin position="5"/>
        <end position="233"/>
    </location>
</feature>
<dbReference type="Proteomes" id="UP000271031">
    <property type="component" value="Unassembled WGS sequence"/>
</dbReference>
<proteinExistence type="inferred from homology"/>
<dbReference type="EMBL" id="RHHQ01000005">
    <property type="protein sequence ID" value="RNB91415.1"/>
    <property type="molecule type" value="Genomic_DNA"/>
</dbReference>
<evidence type="ECO:0000256" key="3">
    <source>
        <dbReference type="ARBA" id="ARBA00022741"/>
    </source>
</evidence>
<evidence type="ECO:0000259" key="5">
    <source>
        <dbReference type="PROSITE" id="PS50893"/>
    </source>
</evidence>
<evidence type="ECO:0000313" key="6">
    <source>
        <dbReference type="EMBL" id="RNB91415.1"/>
    </source>
</evidence>
<dbReference type="SUPFAM" id="SSF52540">
    <property type="entry name" value="P-loop containing nucleoside triphosphate hydrolases"/>
    <property type="match status" value="1"/>
</dbReference>
<name>A0A3M8DVA9_9BACL</name>
<dbReference type="AlphaFoldDB" id="A0A3M8DVA9"/>
<keyword evidence="3" id="KW-0547">Nucleotide-binding</keyword>
<reference evidence="6 7" key="1">
    <citation type="submission" date="2018-10" db="EMBL/GenBank/DDBJ databases">
        <title>Phylogenomics of Brevibacillus.</title>
        <authorList>
            <person name="Dunlap C."/>
        </authorList>
    </citation>
    <scope>NUCLEOTIDE SEQUENCE [LARGE SCALE GENOMIC DNA]</scope>
    <source>
        <strain evidence="6 7">JCM 15716</strain>
    </source>
</reference>
<organism evidence="6 7">
    <name type="scientific">Brevibacillus fluminis</name>
    <dbReference type="NCBI Taxonomy" id="511487"/>
    <lineage>
        <taxon>Bacteria</taxon>
        <taxon>Bacillati</taxon>
        <taxon>Bacillota</taxon>
        <taxon>Bacilli</taxon>
        <taxon>Bacillales</taxon>
        <taxon>Paenibacillaceae</taxon>
        <taxon>Brevibacillus</taxon>
    </lineage>
</organism>
<dbReference type="GO" id="GO:0005524">
    <property type="term" value="F:ATP binding"/>
    <property type="evidence" value="ECO:0007669"/>
    <property type="project" value="UniProtKB-KW"/>
</dbReference>
<dbReference type="SMART" id="SM00382">
    <property type="entry name" value="AAA"/>
    <property type="match status" value="1"/>
</dbReference>
<evidence type="ECO:0000256" key="2">
    <source>
        <dbReference type="ARBA" id="ARBA00022448"/>
    </source>
</evidence>
<dbReference type="OrthoDB" id="9804819at2"/>
<dbReference type="InterPro" id="IPR027417">
    <property type="entry name" value="P-loop_NTPase"/>
</dbReference>
<dbReference type="InterPro" id="IPR017871">
    <property type="entry name" value="ABC_transporter-like_CS"/>
</dbReference>
<evidence type="ECO:0000313" key="7">
    <source>
        <dbReference type="Proteomes" id="UP000271031"/>
    </source>
</evidence>
<keyword evidence="2" id="KW-0813">Transport</keyword>
<accession>A0A3M8DVA9</accession>
<dbReference type="PANTHER" id="PTHR43335:SF4">
    <property type="entry name" value="ABC TRANSPORTER, ATP-BINDING PROTEIN"/>
    <property type="match status" value="1"/>
</dbReference>
<dbReference type="PROSITE" id="PS50893">
    <property type="entry name" value="ABC_TRANSPORTER_2"/>
    <property type="match status" value="1"/>
</dbReference>
<protein>
    <submittedName>
        <fullName evidence="6">ABC transporter ATP-binding protein</fullName>
    </submittedName>
</protein>
<keyword evidence="7" id="KW-1185">Reference proteome</keyword>
<dbReference type="InterPro" id="IPR003439">
    <property type="entry name" value="ABC_transporter-like_ATP-bd"/>
</dbReference>
<dbReference type="InterPro" id="IPR003593">
    <property type="entry name" value="AAA+_ATPase"/>
</dbReference>
<dbReference type="RefSeq" id="WP_122916807.1">
    <property type="nucleotide sequence ID" value="NZ_RHHQ01000005.1"/>
</dbReference>
<gene>
    <name evidence="6" type="ORF">EDM56_05075</name>
</gene>